<protein>
    <submittedName>
        <fullName evidence="1">Uncharacterized protein</fullName>
    </submittedName>
</protein>
<gene>
    <name evidence="1" type="ORF">SAMN05443245_5213</name>
</gene>
<organism evidence="1 2">
    <name type="scientific">Paraburkholderia fungorum</name>
    <dbReference type="NCBI Taxonomy" id="134537"/>
    <lineage>
        <taxon>Bacteria</taxon>
        <taxon>Pseudomonadati</taxon>
        <taxon>Pseudomonadota</taxon>
        <taxon>Betaproteobacteria</taxon>
        <taxon>Burkholderiales</taxon>
        <taxon>Burkholderiaceae</taxon>
        <taxon>Paraburkholderia</taxon>
    </lineage>
</organism>
<reference evidence="2" key="1">
    <citation type="submission" date="2016-10" db="EMBL/GenBank/DDBJ databases">
        <authorList>
            <person name="Varghese N."/>
        </authorList>
    </citation>
    <scope>NUCLEOTIDE SEQUENCE [LARGE SCALE GENOMIC DNA]</scope>
    <source>
        <strain evidence="2">GAS106B</strain>
    </source>
</reference>
<name>A0A1H1II78_9BURK</name>
<evidence type="ECO:0000313" key="2">
    <source>
        <dbReference type="Proteomes" id="UP000183487"/>
    </source>
</evidence>
<dbReference type="RefSeq" id="WP_074769953.1">
    <property type="nucleotide sequence ID" value="NZ_FNKP01000002.1"/>
</dbReference>
<keyword evidence="2" id="KW-1185">Reference proteome</keyword>
<dbReference type="Proteomes" id="UP000183487">
    <property type="component" value="Unassembled WGS sequence"/>
</dbReference>
<accession>A0A1H1II78</accession>
<proteinExistence type="predicted"/>
<dbReference type="OrthoDB" id="9114563at2"/>
<dbReference type="AlphaFoldDB" id="A0A1H1II78"/>
<sequence>MNAPTPIHSDPLLAEVFELLHPMELCQSREPFQWMASDALRKLSAYEAQSRAKTLDRLMKGN</sequence>
<dbReference type="EMBL" id="FNKP01000002">
    <property type="protein sequence ID" value="SDR37344.1"/>
    <property type="molecule type" value="Genomic_DNA"/>
</dbReference>
<evidence type="ECO:0000313" key="1">
    <source>
        <dbReference type="EMBL" id="SDR37344.1"/>
    </source>
</evidence>